<proteinExistence type="predicted"/>
<accession>A0A348B0S4</accession>
<evidence type="ECO:0000313" key="1">
    <source>
        <dbReference type="EMBL" id="BBD71776.1"/>
    </source>
</evidence>
<dbReference type="Proteomes" id="UP000616143">
    <property type="component" value="Unassembled WGS sequence"/>
</dbReference>
<organism evidence="1 3">
    <name type="scientific">Sulfodiicoccus acidiphilus</name>
    <dbReference type="NCBI Taxonomy" id="1670455"/>
    <lineage>
        <taxon>Archaea</taxon>
        <taxon>Thermoproteota</taxon>
        <taxon>Thermoprotei</taxon>
        <taxon>Sulfolobales</taxon>
        <taxon>Sulfolobaceae</taxon>
        <taxon>Sulfodiicoccus</taxon>
    </lineage>
</organism>
<reference evidence="3" key="2">
    <citation type="submission" date="2018-04" db="EMBL/GenBank/DDBJ databases">
        <title>Complete genome sequence of Sulfodiicoccus acidiphilus strain HS-1.</title>
        <authorList>
            <person name="Sakai H.D."/>
            <person name="Kurosawa N."/>
        </authorList>
    </citation>
    <scope>NUCLEOTIDE SEQUENCE [LARGE SCALE GENOMIC DNA]</scope>
    <source>
        <strain evidence="3">HS-1</strain>
    </source>
</reference>
<dbReference type="OrthoDB" id="46081at2157"/>
<reference evidence="2" key="4">
    <citation type="submission" date="2020-09" db="EMBL/GenBank/DDBJ databases">
        <authorList>
            <person name="Sun Q."/>
            <person name="Ohkuma M."/>
        </authorList>
    </citation>
    <scope>NUCLEOTIDE SEQUENCE</scope>
    <source>
        <strain evidence="2">JCM 31740</strain>
    </source>
</reference>
<evidence type="ECO:0000313" key="3">
    <source>
        <dbReference type="Proteomes" id="UP000276741"/>
    </source>
</evidence>
<dbReference type="KEGG" id="sacd:HS1genome_0165"/>
<name>A0A348B0S4_9CREN</name>
<dbReference type="SUPFAM" id="SSF140914">
    <property type="entry name" value="PriB N-terminal domain-like"/>
    <property type="match status" value="1"/>
</dbReference>
<keyword evidence="3" id="KW-1185">Reference proteome</keyword>
<protein>
    <submittedName>
        <fullName evidence="1">DNA primase large subunit</fullName>
    </submittedName>
</protein>
<reference evidence="2" key="1">
    <citation type="journal article" date="2014" name="Int. J. Syst. Evol. Microbiol.">
        <title>Complete genome sequence of Corynebacterium casei LMG S-19264T (=DSM 44701T), isolated from a smear-ripened cheese.</title>
        <authorList>
            <consortium name="US DOE Joint Genome Institute (JGI-PGF)"/>
            <person name="Walter F."/>
            <person name="Albersmeier A."/>
            <person name="Kalinowski J."/>
            <person name="Ruckert C."/>
        </authorList>
    </citation>
    <scope>NUCLEOTIDE SEQUENCE</scope>
    <source>
        <strain evidence="2">JCM 31740</strain>
    </source>
</reference>
<reference evidence="1" key="3">
    <citation type="journal article" date="2019" name="BMC Res. Notes">
        <title>Complete genome sequence of the Sulfodiicoccus acidiphilus strain HS-1T, the first crenarchaeon that lacks polB3, isolated from an acidic hot spring in Ohwaku-dani, Hakone, Japan.</title>
        <authorList>
            <person name="Sakai H.D."/>
            <person name="Kurosawa N."/>
        </authorList>
    </citation>
    <scope>NUCLEOTIDE SEQUENCE</scope>
    <source>
        <strain evidence="1">HS-1</strain>
    </source>
</reference>
<evidence type="ECO:0000313" key="2">
    <source>
        <dbReference type="EMBL" id="GGT99136.1"/>
    </source>
</evidence>
<gene>
    <name evidence="2" type="ORF">GCM10007116_15590</name>
    <name evidence="1" type="ORF">HS1genome_0165</name>
</gene>
<dbReference type="Proteomes" id="UP000276741">
    <property type="component" value="Chromosome"/>
</dbReference>
<dbReference type="EMBL" id="AP018553">
    <property type="protein sequence ID" value="BBD71776.1"/>
    <property type="molecule type" value="Genomic_DNA"/>
</dbReference>
<dbReference type="GeneID" id="38665656"/>
<dbReference type="RefSeq" id="WP_126449100.1">
    <property type="nucleotide sequence ID" value="NZ_AP018553.1"/>
</dbReference>
<dbReference type="EMBL" id="BMQS01000014">
    <property type="protein sequence ID" value="GGT99136.1"/>
    <property type="molecule type" value="Genomic_DNA"/>
</dbReference>
<sequence>MAELGISVHDLLTGDLGKEARHRAGGENFGRHTESYNLKVFLALTAFLAASDDESLRQETTVKEASFFTSLIKSPEEVVKLLEKFGLRASISQEKRNGAVFVVFRVDLIQYLHASARFRDESLALRNFNVEAGVVKLTDADIKKLIFYLIKEKIEKIVEEMRGELEGFRITSSKEDAFPPCMVELSNKELNEAQTTILAVFLTNVGRYQEAERLLERWPELQDRMRKAKFIPFSCRRMAELGLCVSDCGTENPLQYYFEPKKRKSSPNRPSIVPDSP</sequence>
<dbReference type="AlphaFoldDB" id="A0A348B0S4"/>